<dbReference type="InterPro" id="IPR012549">
    <property type="entry name" value="EptA-like_N"/>
</dbReference>
<keyword evidence="4" id="KW-0808">Transferase</keyword>
<evidence type="ECO:0000256" key="8">
    <source>
        <dbReference type="SAM" id="Phobius"/>
    </source>
</evidence>
<evidence type="ECO:0000256" key="3">
    <source>
        <dbReference type="ARBA" id="ARBA00022519"/>
    </source>
</evidence>
<dbReference type="GO" id="GO:0009244">
    <property type="term" value="P:lipopolysaccharide core region biosynthetic process"/>
    <property type="evidence" value="ECO:0007669"/>
    <property type="project" value="TreeGrafter"/>
</dbReference>
<feature type="domain" description="Sulfatase N-terminal" evidence="9">
    <location>
        <begin position="244"/>
        <end position="529"/>
    </location>
</feature>
<keyword evidence="2" id="KW-1003">Cell membrane</keyword>
<feature type="transmembrane region" description="Helical" evidence="8">
    <location>
        <begin position="127"/>
        <end position="152"/>
    </location>
</feature>
<dbReference type="InterPro" id="IPR017850">
    <property type="entry name" value="Alkaline_phosphatase_core_sf"/>
</dbReference>
<reference evidence="11 12" key="1">
    <citation type="journal article" date="2013" name="Genome Biol. Evol.">
        <title>Life in an arsenic-containing gold mine: genome and physiology of the autotrophic arsenite-oxidizing bacterium rhizobium sp. NT-26.</title>
        <authorList>
            <person name="Andres J."/>
            <person name="Arsene-Ploetze F."/>
            <person name="Barbe V."/>
            <person name="Brochier-Armanet C."/>
            <person name="Cleiss-Arnold J."/>
            <person name="Coppee J.Y."/>
            <person name="Dillies M.A."/>
            <person name="Geist"/>
            <person name="L"/>
            <person name="Joublin A."/>
            <person name="Koechler S."/>
            <person name="Lassalle F."/>
            <person name="Marchal M."/>
            <person name="Medigue C."/>
            <person name="Muller D."/>
            <person name="Nesme X."/>
            <person name="Plewniak F."/>
            <person name="Proux C."/>
            <person name="Ramirez-Bahena M.H."/>
            <person name="Schenowitz C."/>
            <person name="Sismeiro O."/>
            <person name="Vallenet D."/>
            <person name="Santini J.M."/>
            <person name="Bertin P.N."/>
        </authorList>
    </citation>
    <scope>NUCLEOTIDE SEQUENCE [LARGE SCALE GENOMIC DNA]</scope>
    <source>
        <strain evidence="11 12">NT-26</strain>
    </source>
</reference>
<dbReference type="GO" id="GO:0016776">
    <property type="term" value="F:phosphotransferase activity, phosphate group as acceptor"/>
    <property type="evidence" value="ECO:0007669"/>
    <property type="project" value="TreeGrafter"/>
</dbReference>
<feature type="transmembrane region" description="Helical" evidence="8">
    <location>
        <begin position="21"/>
        <end position="39"/>
    </location>
</feature>
<evidence type="ECO:0000259" key="10">
    <source>
        <dbReference type="Pfam" id="PF08019"/>
    </source>
</evidence>
<name>L0NC41_9HYPH</name>
<dbReference type="PANTHER" id="PTHR30443:SF0">
    <property type="entry name" value="PHOSPHOETHANOLAMINE TRANSFERASE EPTA"/>
    <property type="match status" value="1"/>
</dbReference>
<keyword evidence="3" id="KW-0997">Cell inner membrane</keyword>
<protein>
    <submittedName>
        <fullName evidence="11">Sulfatase</fullName>
    </submittedName>
</protein>
<dbReference type="NCBIfam" id="NF028537">
    <property type="entry name" value="P_eth_NH2_trans"/>
    <property type="match status" value="1"/>
</dbReference>
<evidence type="ECO:0000256" key="5">
    <source>
        <dbReference type="ARBA" id="ARBA00022692"/>
    </source>
</evidence>
<dbReference type="SUPFAM" id="SSF53649">
    <property type="entry name" value="Alkaline phosphatase-like"/>
    <property type="match status" value="1"/>
</dbReference>
<evidence type="ECO:0000259" key="9">
    <source>
        <dbReference type="Pfam" id="PF00884"/>
    </source>
</evidence>
<evidence type="ECO:0000313" key="12">
    <source>
        <dbReference type="Proteomes" id="UP000010792"/>
    </source>
</evidence>
<dbReference type="Pfam" id="PF00884">
    <property type="entry name" value="Sulfatase"/>
    <property type="match status" value="1"/>
</dbReference>
<dbReference type="GO" id="GO:0005886">
    <property type="term" value="C:plasma membrane"/>
    <property type="evidence" value="ECO:0007669"/>
    <property type="project" value="UniProtKB-SubCell"/>
</dbReference>
<dbReference type="AlphaFoldDB" id="L0NC41"/>
<dbReference type="PANTHER" id="PTHR30443">
    <property type="entry name" value="INNER MEMBRANE PROTEIN"/>
    <property type="match status" value="1"/>
</dbReference>
<dbReference type="InterPro" id="IPR040423">
    <property type="entry name" value="PEA_transferase"/>
</dbReference>
<comment type="subcellular location">
    <subcellularLocation>
        <location evidence="1">Cell inner membrane</location>
        <topology evidence="1">Multi-pass membrane protein</topology>
    </subcellularLocation>
</comment>
<evidence type="ECO:0000256" key="7">
    <source>
        <dbReference type="ARBA" id="ARBA00023136"/>
    </source>
</evidence>
<dbReference type="InterPro" id="IPR058130">
    <property type="entry name" value="PEA_transf_C"/>
</dbReference>
<keyword evidence="12" id="KW-1185">Reference proteome</keyword>
<evidence type="ECO:0000256" key="4">
    <source>
        <dbReference type="ARBA" id="ARBA00022679"/>
    </source>
</evidence>
<dbReference type="STRING" id="1125847.NT26_0652"/>
<feature type="transmembrane region" description="Helical" evidence="8">
    <location>
        <begin position="86"/>
        <end position="107"/>
    </location>
</feature>
<dbReference type="Pfam" id="PF08019">
    <property type="entry name" value="EptA_B_N"/>
    <property type="match status" value="1"/>
</dbReference>
<organism evidence="11 12">
    <name type="scientific">Pseudorhizobium banfieldiae</name>
    <dbReference type="NCBI Taxonomy" id="1125847"/>
    <lineage>
        <taxon>Bacteria</taxon>
        <taxon>Pseudomonadati</taxon>
        <taxon>Pseudomonadota</taxon>
        <taxon>Alphaproteobacteria</taxon>
        <taxon>Hyphomicrobiales</taxon>
        <taxon>Rhizobiaceae</taxon>
        <taxon>Rhizobium/Agrobacterium group</taxon>
        <taxon>Pseudorhizobium</taxon>
    </lineage>
</organism>
<dbReference type="Gene3D" id="3.40.720.10">
    <property type="entry name" value="Alkaline Phosphatase, subunit A"/>
    <property type="match status" value="1"/>
</dbReference>
<evidence type="ECO:0000313" key="11">
    <source>
        <dbReference type="EMBL" id="CCF18376.1"/>
    </source>
</evidence>
<keyword evidence="5 8" id="KW-0812">Transmembrane</keyword>
<dbReference type="Proteomes" id="UP000010792">
    <property type="component" value="Chromosome"/>
</dbReference>
<proteinExistence type="predicted"/>
<evidence type="ECO:0000256" key="1">
    <source>
        <dbReference type="ARBA" id="ARBA00004429"/>
    </source>
</evidence>
<accession>L0NC41</accession>
<dbReference type="EMBL" id="FO082820">
    <property type="protein sequence ID" value="CCF18376.1"/>
    <property type="molecule type" value="Genomic_DNA"/>
</dbReference>
<keyword evidence="7 8" id="KW-0472">Membrane</keyword>
<dbReference type="KEGG" id="rht:NT26_0652"/>
<feature type="domain" description="Phosphoethanolamine transferase N-terminal" evidence="10">
    <location>
        <begin position="67"/>
        <end position="213"/>
    </location>
</feature>
<sequence>MIWNSMSKRTANVHVRTQWRPQVSSIAVSIFVALYLLLLMNRSFWSKGWLYLDGRMATIAFFGIGLAALYVALCVSLSVKYAMKPAFILLILASAAMAWFMDRYGVIVDVEMIRNAAETNSAEASHLITPAFLLHLLIYGVLPSMLLVWIRVRHQDFRKKLRTNLVVIFPALAVALIAGLSHAGAYAAATRAHRDWLPTLNPFAPLVTTVQFALRSSAEVNVVAAPIGEDAGVSDSASQRKPRLLVVVVGETARAENFSLGGYVRQTNPELSGKAIYYFRDTTSCGTATAVSLPCMFSVYGRSDYSHEKGRATENLLDVLSHAGVSIEWWDNNTGSKEIAARVPERSLVAREDAQFCADGECQDGILLDELDARIGAVQRDTVLVLHQIGSHGPSYYLRYPQEFRRFVPDCRSAEFSECSQEEIVNAYDNTILYTDHVLAQAIARLEEEQERLDVSLLYMSDHGESLGEYGLYLHGAPYLIAPSEQTHVPFLLWLGTEAQADYSGTCLKAETGPPQSHDNLFHTVLGLMRVETAVRDPQLDLATRCRSRLSG</sequence>
<feature type="transmembrane region" description="Helical" evidence="8">
    <location>
        <begin position="164"/>
        <end position="189"/>
    </location>
</feature>
<evidence type="ECO:0000256" key="2">
    <source>
        <dbReference type="ARBA" id="ARBA00022475"/>
    </source>
</evidence>
<feature type="transmembrane region" description="Helical" evidence="8">
    <location>
        <begin position="59"/>
        <end position="79"/>
    </location>
</feature>
<keyword evidence="6 8" id="KW-1133">Transmembrane helix</keyword>
<evidence type="ECO:0000256" key="6">
    <source>
        <dbReference type="ARBA" id="ARBA00022989"/>
    </source>
</evidence>
<dbReference type="CDD" id="cd16017">
    <property type="entry name" value="LptA"/>
    <property type="match status" value="1"/>
</dbReference>
<dbReference type="InterPro" id="IPR000917">
    <property type="entry name" value="Sulfatase_N"/>
</dbReference>
<gene>
    <name evidence="11" type="ORF">NT26_0652</name>
</gene>